<feature type="region of interest" description="Disordered" evidence="1">
    <location>
        <begin position="50"/>
        <end position="87"/>
    </location>
</feature>
<feature type="compositionally biased region" description="Low complexity" evidence="1">
    <location>
        <begin position="50"/>
        <end position="63"/>
    </location>
</feature>
<evidence type="ECO:0000313" key="3">
    <source>
        <dbReference type="Proteomes" id="UP000092461"/>
    </source>
</evidence>
<evidence type="ECO:0000313" key="2">
    <source>
        <dbReference type="EnsemblMetazoa" id="LLOJ005718-PA"/>
    </source>
</evidence>
<dbReference type="EMBL" id="AJWK01018095">
    <property type="status" value="NOT_ANNOTATED_CDS"/>
    <property type="molecule type" value="Genomic_DNA"/>
</dbReference>
<name>A0A1B0CM30_LUTLO</name>
<protein>
    <submittedName>
        <fullName evidence="2">Uncharacterized protein</fullName>
    </submittedName>
</protein>
<accession>A0A1B0CM30</accession>
<reference evidence="2" key="1">
    <citation type="submission" date="2020-05" db="UniProtKB">
        <authorList>
            <consortium name="EnsemblMetazoa"/>
        </authorList>
    </citation>
    <scope>IDENTIFICATION</scope>
    <source>
        <strain evidence="2">Jacobina</strain>
    </source>
</reference>
<keyword evidence="3" id="KW-1185">Reference proteome</keyword>
<organism evidence="2 3">
    <name type="scientific">Lutzomyia longipalpis</name>
    <name type="common">Sand fly</name>
    <dbReference type="NCBI Taxonomy" id="7200"/>
    <lineage>
        <taxon>Eukaryota</taxon>
        <taxon>Metazoa</taxon>
        <taxon>Ecdysozoa</taxon>
        <taxon>Arthropoda</taxon>
        <taxon>Hexapoda</taxon>
        <taxon>Insecta</taxon>
        <taxon>Pterygota</taxon>
        <taxon>Neoptera</taxon>
        <taxon>Endopterygota</taxon>
        <taxon>Diptera</taxon>
        <taxon>Nematocera</taxon>
        <taxon>Psychodoidea</taxon>
        <taxon>Psychodidae</taxon>
        <taxon>Lutzomyia</taxon>
        <taxon>Lutzomyia</taxon>
    </lineage>
</organism>
<proteinExistence type="predicted"/>
<dbReference type="Proteomes" id="UP000092461">
    <property type="component" value="Unassembled WGS sequence"/>
</dbReference>
<dbReference type="VEuPathDB" id="VectorBase:LLONM1_001350"/>
<evidence type="ECO:0000256" key="1">
    <source>
        <dbReference type="SAM" id="MobiDB-lite"/>
    </source>
</evidence>
<dbReference type="VEuPathDB" id="VectorBase:LLOJ005718"/>
<dbReference type="AlphaFoldDB" id="A0A1B0CM30"/>
<sequence>MPKGRQLAAMGKEGLYLEDREERCSSLSRTASGYSPSFFHFKPIKYGVMGNNNSGNSTAAAEGGRTGGGSNQNTKHQVIATLGGEGK</sequence>
<dbReference type="EnsemblMetazoa" id="LLOJ005718-RA">
    <property type="protein sequence ID" value="LLOJ005718-PA"/>
    <property type="gene ID" value="LLOJ005718"/>
</dbReference>